<keyword evidence="1 2" id="KW-0812">Transmembrane</keyword>
<proteinExistence type="predicted"/>
<dbReference type="Proteomes" id="UP000009168">
    <property type="component" value="Unassembled WGS sequence"/>
</dbReference>
<organism evidence="2 3">
    <name type="scientific">Tetrahymena thermophila (strain SB210)</name>
    <dbReference type="NCBI Taxonomy" id="312017"/>
    <lineage>
        <taxon>Eukaryota</taxon>
        <taxon>Sar</taxon>
        <taxon>Alveolata</taxon>
        <taxon>Ciliophora</taxon>
        <taxon>Intramacronucleata</taxon>
        <taxon>Oligohymenophorea</taxon>
        <taxon>Hymenostomatida</taxon>
        <taxon>Tetrahymenina</taxon>
        <taxon>Tetrahymenidae</taxon>
        <taxon>Tetrahymena</taxon>
    </lineage>
</organism>
<accession>W7XGD5</accession>
<gene>
    <name evidence="2" type="ORF">TTHERM_000371139</name>
</gene>
<dbReference type="InParanoid" id="W7XGD5"/>
<dbReference type="AlphaFoldDB" id="W7XGD5"/>
<evidence type="ECO:0000256" key="1">
    <source>
        <dbReference type="SAM" id="Phobius"/>
    </source>
</evidence>
<dbReference type="RefSeq" id="XP_012651456.1">
    <property type="nucleotide sequence ID" value="XM_012796002.1"/>
</dbReference>
<keyword evidence="1" id="KW-1133">Transmembrane helix</keyword>
<reference evidence="3" key="1">
    <citation type="journal article" date="2006" name="PLoS Biol.">
        <title>Macronuclear genome sequence of the ciliate Tetrahymena thermophila, a model eukaryote.</title>
        <authorList>
            <person name="Eisen J.A."/>
            <person name="Coyne R.S."/>
            <person name="Wu M."/>
            <person name="Wu D."/>
            <person name="Thiagarajan M."/>
            <person name="Wortman J.R."/>
            <person name="Badger J.H."/>
            <person name="Ren Q."/>
            <person name="Amedeo P."/>
            <person name="Jones K.M."/>
            <person name="Tallon L.J."/>
            <person name="Delcher A.L."/>
            <person name="Salzberg S.L."/>
            <person name="Silva J.C."/>
            <person name="Haas B.J."/>
            <person name="Majoros W.H."/>
            <person name="Farzad M."/>
            <person name="Carlton J.M."/>
            <person name="Smith R.K. Jr."/>
            <person name="Garg J."/>
            <person name="Pearlman R.E."/>
            <person name="Karrer K.M."/>
            <person name="Sun L."/>
            <person name="Manning G."/>
            <person name="Elde N.C."/>
            <person name="Turkewitz A.P."/>
            <person name="Asai D.J."/>
            <person name="Wilkes D.E."/>
            <person name="Wang Y."/>
            <person name="Cai H."/>
            <person name="Collins K."/>
            <person name="Stewart B.A."/>
            <person name="Lee S.R."/>
            <person name="Wilamowska K."/>
            <person name="Weinberg Z."/>
            <person name="Ruzzo W.L."/>
            <person name="Wloga D."/>
            <person name="Gaertig J."/>
            <person name="Frankel J."/>
            <person name="Tsao C.-C."/>
            <person name="Gorovsky M.A."/>
            <person name="Keeling P.J."/>
            <person name="Waller R.F."/>
            <person name="Patron N.J."/>
            <person name="Cherry J.M."/>
            <person name="Stover N.A."/>
            <person name="Krieger C.J."/>
            <person name="del Toro C."/>
            <person name="Ryder H.F."/>
            <person name="Williamson S.C."/>
            <person name="Barbeau R.A."/>
            <person name="Hamilton E.P."/>
            <person name="Orias E."/>
        </authorList>
    </citation>
    <scope>NUCLEOTIDE SEQUENCE [LARGE SCALE GENOMIC DNA]</scope>
    <source>
        <strain evidence="3">SB210</strain>
    </source>
</reference>
<dbReference type="GeneID" id="24438637"/>
<protein>
    <submittedName>
        <fullName evidence="2">Transmembrane protein, putative</fullName>
    </submittedName>
</protein>
<dbReference type="KEGG" id="tet:TTHERM_000371139"/>
<feature type="transmembrane region" description="Helical" evidence="1">
    <location>
        <begin position="144"/>
        <end position="161"/>
    </location>
</feature>
<keyword evidence="3" id="KW-1185">Reference proteome</keyword>
<evidence type="ECO:0000313" key="3">
    <source>
        <dbReference type="Proteomes" id="UP000009168"/>
    </source>
</evidence>
<keyword evidence="1" id="KW-0472">Membrane</keyword>
<sequence length="194" mass="22317">MQKVTVKQKYLNTYCIIPLVYLTEFLTIDSIELYEKNSVKNKRKLNTANIQAQLSPSLLSNTPKQKKKINSKNNQGVSLDGILRIKEPSTFSKNQSTTNMQMKPTQKISHIQKINLSLLPIIKIRVTSLSIINIEKNVMKQANSFLSIYSSIVTTILYMFVKQQKKEIQNNSGSLYILNLFQYVLESVFQLYCN</sequence>
<name>W7XGD5_TETTS</name>
<dbReference type="EMBL" id="GG662821">
    <property type="protein sequence ID" value="EWS76018.1"/>
    <property type="molecule type" value="Genomic_DNA"/>
</dbReference>
<evidence type="ECO:0000313" key="2">
    <source>
        <dbReference type="EMBL" id="EWS76018.1"/>
    </source>
</evidence>